<proteinExistence type="predicted"/>
<gene>
    <name evidence="2" type="ORF">ASEP1449_LOCUS1902</name>
</gene>
<feature type="transmembrane region" description="Helical" evidence="1">
    <location>
        <begin position="67"/>
        <end position="87"/>
    </location>
</feature>
<feature type="transmembrane region" description="Helical" evidence="1">
    <location>
        <begin position="107"/>
        <end position="129"/>
    </location>
</feature>
<dbReference type="AlphaFoldDB" id="A0A7S2XIR5"/>
<reference evidence="2" key="1">
    <citation type="submission" date="2021-01" db="EMBL/GenBank/DDBJ databases">
        <authorList>
            <person name="Corre E."/>
            <person name="Pelletier E."/>
            <person name="Niang G."/>
            <person name="Scheremetjew M."/>
            <person name="Finn R."/>
            <person name="Kale V."/>
            <person name="Holt S."/>
            <person name="Cochrane G."/>
            <person name="Meng A."/>
            <person name="Brown T."/>
            <person name="Cohen L."/>
        </authorList>
    </citation>
    <scope>NUCLEOTIDE SEQUENCE</scope>
    <source>
        <strain evidence="2">CCMP2084</strain>
    </source>
</reference>
<name>A0A7S2XIR5_9STRA</name>
<sequence length="186" mass="20823">MPFLEESLPLREYPTFGRVATWDEWRAATFQSIPDFLFPWFLSNMVGFCLLWIAIKFPQVSRKTWGFLLILASLVNSYVVLTDPTGYIEYGVVAIPPLQHFIYSKFFASPTVLVLPIAICQGIIGLVLLRSQNQRLVKAGLMGATIFFFGVSLLGIGSAFPSSLIYASTMMLCWPSSSSVKKVKYS</sequence>
<evidence type="ECO:0000256" key="1">
    <source>
        <dbReference type="SAM" id="Phobius"/>
    </source>
</evidence>
<protein>
    <submittedName>
        <fullName evidence="2">Uncharacterized protein</fullName>
    </submittedName>
</protein>
<keyword evidence="1" id="KW-1133">Transmembrane helix</keyword>
<organism evidence="2">
    <name type="scientific">Attheya septentrionalis</name>
    <dbReference type="NCBI Taxonomy" id="420275"/>
    <lineage>
        <taxon>Eukaryota</taxon>
        <taxon>Sar</taxon>
        <taxon>Stramenopiles</taxon>
        <taxon>Ochrophyta</taxon>
        <taxon>Bacillariophyta</taxon>
        <taxon>Coscinodiscophyceae</taxon>
        <taxon>Chaetocerotophycidae</taxon>
        <taxon>Chaetocerotales</taxon>
        <taxon>Attheyaceae</taxon>
        <taxon>Attheya</taxon>
    </lineage>
</organism>
<evidence type="ECO:0000313" key="2">
    <source>
        <dbReference type="EMBL" id="CAD9810079.1"/>
    </source>
</evidence>
<keyword evidence="1" id="KW-0812">Transmembrane</keyword>
<feature type="transmembrane region" description="Helical" evidence="1">
    <location>
        <begin position="141"/>
        <end position="167"/>
    </location>
</feature>
<dbReference type="EMBL" id="HBHQ01002926">
    <property type="protein sequence ID" value="CAD9810079.1"/>
    <property type="molecule type" value="Transcribed_RNA"/>
</dbReference>
<accession>A0A7S2XIR5</accession>
<feature type="transmembrane region" description="Helical" evidence="1">
    <location>
        <begin position="36"/>
        <end position="55"/>
    </location>
</feature>
<keyword evidence="1" id="KW-0472">Membrane</keyword>